<dbReference type="Proteomes" id="UP001549145">
    <property type="component" value="Unassembled WGS sequence"/>
</dbReference>
<dbReference type="InterPro" id="IPR013022">
    <property type="entry name" value="Xyl_isomerase-like_TIM-brl"/>
</dbReference>
<dbReference type="RefSeq" id="WP_354466320.1">
    <property type="nucleotide sequence ID" value="NZ_JBEPMM010000037.1"/>
</dbReference>
<evidence type="ECO:0000313" key="2">
    <source>
        <dbReference type="EMBL" id="MET3695640.1"/>
    </source>
</evidence>
<dbReference type="Gene3D" id="3.20.20.150">
    <property type="entry name" value="Divalent-metal-dependent TIM barrel enzymes"/>
    <property type="match status" value="1"/>
</dbReference>
<dbReference type="InterPro" id="IPR036237">
    <property type="entry name" value="Xyl_isomerase-like_sf"/>
</dbReference>
<dbReference type="InterPro" id="IPR050312">
    <property type="entry name" value="IolE/XylAMocC-like"/>
</dbReference>
<reference evidence="2 3" key="1">
    <citation type="submission" date="2024-06" db="EMBL/GenBank/DDBJ databases">
        <title>Genomic Encyclopedia of Type Strains, Phase IV (KMG-IV): sequencing the most valuable type-strain genomes for metagenomic binning, comparative biology and taxonomic classification.</title>
        <authorList>
            <person name="Goeker M."/>
        </authorList>
    </citation>
    <scope>NUCLEOTIDE SEQUENCE [LARGE SCALE GENOMIC DNA]</scope>
    <source>
        <strain evidence="2 3">DSM 21331</strain>
    </source>
</reference>
<dbReference type="PANTHER" id="PTHR12110">
    <property type="entry name" value="HYDROXYPYRUVATE ISOMERASE"/>
    <property type="match status" value="1"/>
</dbReference>
<comment type="caution">
    <text evidence="2">The sequence shown here is derived from an EMBL/GenBank/DDBJ whole genome shotgun (WGS) entry which is preliminary data.</text>
</comment>
<dbReference type="EMBL" id="JBEPMM010000037">
    <property type="protein sequence ID" value="MET3695640.1"/>
    <property type="molecule type" value="Genomic_DNA"/>
</dbReference>
<feature type="domain" description="Xylose isomerase-like TIM barrel" evidence="1">
    <location>
        <begin position="24"/>
        <end position="253"/>
    </location>
</feature>
<evidence type="ECO:0000259" key="1">
    <source>
        <dbReference type="Pfam" id="PF01261"/>
    </source>
</evidence>
<organism evidence="2 3">
    <name type="scientific">Methylobacterium goesingense</name>
    <dbReference type="NCBI Taxonomy" id="243690"/>
    <lineage>
        <taxon>Bacteria</taxon>
        <taxon>Pseudomonadati</taxon>
        <taxon>Pseudomonadota</taxon>
        <taxon>Alphaproteobacteria</taxon>
        <taxon>Hyphomicrobiales</taxon>
        <taxon>Methylobacteriaceae</taxon>
        <taxon>Methylobacterium</taxon>
    </lineage>
</organism>
<evidence type="ECO:0000313" key="3">
    <source>
        <dbReference type="Proteomes" id="UP001549145"/>
    </source>
</evidence>
<sequence length="275" mass="29712">MSLKLAISNIAWPADIRHEVYGFLSRNGVTGVEVAPTKIAPWDDLNKAVLTAERDLMATFGLTVSSYQALYFGLPGLALLEDEPAFEALLKHTVRVARMAEQLSQGGGGVFGAPRNRLRGRLSEAEAFELGAERFAKLAKAVSSYGFTIMLEPAPPEYGGDFLRTERDCAAMVQCVAHPAFRLHVDTGCLTIAGEDGAEIVAKYHNLIGHIHLSQPSLAPVEMSAMPTFACLLRSLREAAYSGWTAIEMRESDLPMQAVEVAIRTVHAALPGSSN</sequence>
<accession>A0ABV2LFX4</accession>
<name>A0ABV2LFX4_9HYPH</name>
<protein>
    <submittedName>
        <fullName evidence="2">Sugar phosphate isomerase/epimerase</fullName>
    </submittedName>
</protein>
<dbReference type="GO" id="GO:0016853">
    <property type="term" value="F:isomerase activity"/>
    <property type="evidence" value="ECO:0007669"/>
    <property type="project" value="UniProtKB-KW"/>
</dbReference>
<gene>
    <name evidence="2" type="ORF">ABID43_005209</name>
</gene>
<dbReference type="Pfam" id="PF01261">
    <property type="entry name" value="AP_endonuc_2"/>
    <property type="match status" value="1"/>
</dbReference>
<dbReference type="PANTHER" id="PTHR12110:SF21">
    <property type="entry name" value="XYLOSE ISOMERASE-LIKE TIM BARREL DOMAIN-CONTAINING PROTEIN"/>
    <property type="match status" value="1"/>
</dbReference>
<dbReference type="SUPFAM" id="SSF51658">
    <property type="entry name" value="Xylose isomerase-like"/>
    <property type="match status" value="1"/>
</dbReference>
<keyword evidence="2" id="KW-0413">Isomerase</keyword>
<keyword evidence="3" id="KW-1185">Reference proteome</keyword>
<proteinExistence type="predicted"/>